<evidence type="ECO:0000256" key="6">
    <source>
        <dbReference type="SAM" id="MobiDB-lite"/>
    </source>
</evidence>
<dbReference type="PANTHER" id="PTHR11706:SF33">
    <property type="entry name" value="NATURAL RESISTANCE-ASSOCIATED MACROPHAGE PROTEIN 2"/>
    <property type="match status" value="1"/>
</dbReference>
<dbReference type="Proteomes" id="UP000221165">
    <property type="component" value="Unassembled WGS sequence"/>
</dbReference>
<evidence type="ECO:0000313" key="9">
    <source>
        <dbReference type="Proteomes" id="UP000221165"/>
    </source>
</evidence>
<dbReference type="GO" id="GO:0015086">
    <property type="term" value="F:cadmium ion transmembrane transporter activity"/>
    <property type="evidence" value="ECO:0007669"/>
    <property type="project" value="TreeGrafter"/>
</dbReference>
<reference evidence="8 9" key="1">
    <citation type="journal article" date="2017" name="Int. J. Parasitol.">
        <title>The genome of the protozoan parasite Cystoisospora suis and a reverse vaccinology approach to identify vaccine candidates.</title>
        <authorList>
            <person name="Palmieri N."/>
            <person name="Shrestha A."/>
            <person name="Ruttkowski B."/>
            <person name="Beck T."/>
            <person name="Vogl C."/>
            <person name="Tomley F."/>
            <person name="Blake D.P."/>
            <person name="Joachim A."/>
        </authorList>
    </citation>
    <scope>NUCLEOTIDE SEQUENCE [LARGE SCALE GENOMIC DNA]</scope>
    <source>
        <strain evidence="8 9">Wien I</strain>
    </source>
</reference>
<feature type="transmembrane region" description="Helical" evidence="7">
    <location>
        <begin position="50"/>
        <end position="73"/>
    </location>
</feature>
<evidence type="ECO:0000256" key="1">
    <source>
        <dbReference type="ARBA" id="ARBA00004141"/>
    </source>
</evidence>
<protein>
    <submittedName>
        <fullName evidence="8">Divalent metal transporter</fullName>
    </submittedName>
</protein>
<feature type="transmembrane region" description="Helical" evidence="7">
    <location>
        <begin position="80"/>
        <end position="102"/>
    </location>
</feature>
<dbReference type="GO" id="GO:0005886">
    <property type="term" value="C:plasma membrane"/>
    <property type="evidence" value="ECO:0007669"/>
    <property type="project" value="TreeGrafter"/>
</dbReference>
<keyword evidence="2" id="KW-0813">Transport</keyword>
<evidence type="ECO:0000256" key="5">
    <source>
        <dbReference type="ARBA" id="ARBA00023136"/>
    </source>
</evidence>
<sequence length="255" mass="28762">MQGFLNFRLSRSLRLIITRLVTILPLTILSSLNDDVVDSICRYVNIAQAFLLPFALIPLLLFSFSSRIMGVFIITGWRKWGVCTLAACVTLGNYAIAIYQIYTSQLLTTSSSSSTFFFFFFSSSYRHVYYLGLAVLLFAYACLLIGMMRQKIRGVFCLYLLASHTYSSSSSASPRLDSIENEAFQSTSTFCGEEHRRHEEKRRRMACAKERREDLLMKGKDIEKEVLQGGGEEEEEGGSGGEEEIRRMSMKGGGC</sequence>
<gene>
    <name evidence="8" type="ORF">CSUI_011178</name>
</gene>
<dbReference type="Pfam" id="PF01566">
    <property type="entry name" value="Nramp"/>
    <property type="match status" value="1"/>
</dbReference>
<dbReference type="GO" id="GO:0034755">
    <property type="term" value="P:iron ion transmembrane transport"/>
    <property type="evidence" value="ECO:0007669"/>
    <property type="project" value="TreeGrafter"/>
</dbReference>
<dbReference type="VEuPathDB" id="ToxoDB:CSUI_011178"/>
<dbReference type="PRINTS" id="PR00447">
    <property type="entry name" value="NATRESASSCMP"/>
</dbReference>
<dbReference type="AlphaFoldDB" id="A0A2C6J6N7"/>
<keyword evidence="3 7" id="KW-0812">Transmembrane</keyword>
<dbReference type="InterPro" id="IPR001046">
    <property type="entry name" value="NRAMP_fam"/>
</dbReference>
<evidence type="ECO:0000256" key="4">
    <source>
        <dbReference type="ARBA" id="ARBA00022989"/>
    </source>
</evidence>
<keyword evidence="9" id="KW-1185">Reference proteome</keyword>
<feature type="transmembrane region" description="Helical" evidence="7">
    <location>
        <begin position="127"/>
        <end position="146"/>
    </location>
</feature>
<dbReference type="PANTHER" id="PTHR11706">
    <property type="entry name" value="SOLUTE CARRIER PROTEIN FAMILY 11 MEMBER"/>
    <property type="match status" value="1"/>
</dbReference>
<dbReference type="EMBL" id="MIGC01009980">
    <property type="protein sequence ID" value="PHJ15011.1"/>
    <property type="molecule type" value="Genomic_DNA"/>
</dbReference>
<feature type="transmembrane region" description="Helical" evidence="7">
    <location>
        <begin position="12"/>
        <end position="30"/>
    </location>
</feature>
<keyword evidence="5 7" id="KW-0472">Membrane</keyword>
<feature type="region of interest" description="Disordered" evidence="6">
    <location>
        <begin position="226"/>
        <end position="255"/>
    </location>
</feature>
<comment type="subcellular location">
    <subcellularLocation>
        <location evidence="1">Membrane</location>
        <topology evidence="1">Multi-pass membrane protein</topology>
    </subcellularLocation>
</comment>
<evidence type="ECO:0000256" key="3">
    <source>
        <dbReference type="ARBA" id="ARBA00022692"/>
    </source>
</evidence>
<name>A0A2C6J6N7_9APIC</name>
<comment type="caution">
    <text evidence="8">The sequence shown here is derived from an EMBL/GenBank/DDBJ whole genome shotgun (WGS) entry which is preliminary data.</text>
</comment>
<dbReference type="RefSeq" id="XP_067916745.1">
    <property type="nucleotide sequence ID" value="XM_068071279.1"/>
</dbReference>
<accession>A0A2C6J6N7</accession>
<dbReference type="GO" id="GO:0005384">
    <property type="term" value="F:manganese ion transmembrane transporter activity"/>
    <property type="evidence" value="ECO:0007669"/>
    <property type="project" value="TreeGrafter"/>
</dbReference>
<evidence type="ECO:0000256" key="7">
    <source>
        <dbReference type="SAM" id="Phobius"/>
    </source>
</evidence>
<keyword evidence="4 7" id="KW-1133">Transmembrane helix</keyword>
<proteinExistence type="predicted"/>
<organism evidence="8 9">
    <name type="scientific">Cystoisospora suis</name>
    <dbReference type="NCBI Taxonomy" id="483139"/>
    <lineage>
        <taxon>Eukaryota</taxon>
        <taxon>Sar</taxon>
        <taxon>Alveolata</taxon>
        <taxon>Apicomplexa</taxon>
        <taxon>Conoidasida</taxon>
        <taxon>Coccidia</taxon>
        <taxon>Eucoccidiorida</taxon>
        <taxon>Eimeriorina</taxon>
        <taxon>Sarcocystidae</taxon>
        <taxon>Cystoisospora</taxon>
    </lineage>
</organism>
<dbReference type="GeneID" id="94434490"/>
<evidence type="ECO:0000313" key="8">
    <source>
        <dbReference type="EMBL" id="PHJ15011.1"/>
    </source>
</evidence>
<evidence type="ECO:0000256" key="2">
    <source>
        <dbReference type="ARBA" id="ARBA00022448"/>
    </source>
</evidence>